<dbReference type="Pfam" id="PF11340">
    <property type="entry name" value="DUF3142"/>
    <property type="match status" value="1"/>
</dbReference>
<dbReference type="PROSITE" id="PS51257">
    <property type="entry name" value="PROKAR_LIPOPROTEIN"/>
    <property type="match status" value="1"/>
</dbReference>
<gene>
    <name evidence="1" type="ORF">IPN91_09715</name>
</gene>
<protein>
    <submittedName>
        <fullName evidence="1">DUF3142 domain-containing protein</fullName>
    </submittedName>
</protein>
<organism evidence="1 2">
    <name type="scientific">Candidatus Geothrix odensensis</name>
    <dbReference type="NCBI Taxonomy" id="2954440"/>
    <lineage>
        <taxon>Bacteria</taxon>
        <taxon>Pseudomonadati</taxon>
        <taxon>Acidobacteriota</taxon>
        <taxon>Holophagae</taxon>
        <taxon>Holophagales</taxon>
        <taxon>Holophagaceae</taxon>
        <taxon>Geothrix</taxon>
    </lineage>
</organism>
<proteinExistence type="predicted"/>
<dbReference type="InterPro" id="IPR021488">
    <property type="entry name" value="DUF3142"/>
</dbReference>
<comment type="caution">
    <text evidence="1">The sequence shown here is derived from an EMBL/GenBank/DDBJ whole genome shotgun (WGS) entry which is preliminary data.</text>
</comment>
<name>A0A936F2F8_9BACT</name>
<evidence type="ECO:0000313" key="1">
    <source>
        <dbReference type="EMBL" id="MBK8572904.1"/>
    </source>
</evidence>
<evidence type="ECO:0000313" key="2">
    <source>
        <dbReference type="Proteomes" id="UP000709959"/>
    </source>
</evidence>
<sequence length="253" mass="28729">MGKEDSRALLMRGLGFLAIFLLGAFSCNRESTRMHAIPLRMLWAWESPQDLRFLTDGEGVAFLAGEMHFEGHSTRWQPRRNPLKVNPATPLMAVIRLESHSAVLDESQERELVHRAMQCMKLPGVLGIQIDFDAVPSERSWYAQAVRRLRTTLPDKAPLTITALGSWCWDDPWIDGLPADEAVPMLFRMSAGESDIRRRLSRGEDVRVGLASHSWGVSTDEPLPALKKGRRIYAFHPGSWTESAWQEIREKLR</sequence>
<dbReference type="EMBL" id="JADKCH010000010">
    <property type="protein sequence ID" value="MBK8572904.1"/>
    <property type="molecule type" value="Genomic_DNA"/>
</dbReference>
<dbReference type="Proteomes" id="UP000709959">
    <property type="component" value="Unassembled WGS sequence"/>
</dbReference>
<accession>A0A936F2F8</accession>
<reference evidence="1 2" key="1">
    <citation type="submission" date="2020-10" db="EMBL/GenBank/DDBJ databases">
        <title>Connecting structure to function with the recovery of over 1000 high-quality activated sludge metagenome-assembled genomes encoding full-length rRNA genes using long-read sequencing.</title>
        <authorList>
            <person name="Singleton C.M."/>
            <person name="Petriglieri F."/>
            <person name="Kristensen J.M."/>
            <person name="Kirkegaard R.H."/>
            <person name="Michaelsen T.Y."/>
            <person name="Andersen M.H."/>
            <person name="Karst S.M."/>
            <person name="Dueholm M.S."/>
            <person name="Nielsen P.H."/>
            <person name="Albertsen M."/>
        </authorList>
    </citation>
    <scope>NUCLEOTIDE SEQUENCE [LARGE SCALE GENOMIC DNA]</scope>
    <source>
        <strain evidence="1">OdNE_18-Q3-R46-58_MAXAC.008</strain>
    </source>
</reference>
<dbReference type="AlphaFoldDB" id="A0A936F2F8"/>